<dbReference type="InterPro" id="IPR004516">
    <property type="entry name" value="HisRS/HisZ"/>
</dbReference>
<evidence type="ECO:0000313" key="15">
    <source>
        <dbReference type="Proteomes" id="UP000243739"/>
    </source>
</evidence>
<dbReference type="InterPro" id="IPR004154">
    <property type="entry name" value="Anticodon-bd"/>
</dbReference>
<evidence type="ECO:0000256" key="6">
    <source>
        <dbReference type="ARBA" id="ARBA00022741"/>
    </source>
</evidence>
<feature type="binding site" evidence="12">
    <location>
        <position position="257"/>
    </location>
    <ligand>
        <name>L-histidine</name>
        <dbReference type="ChEBI" id="CHEBI:57595"/>
    </ligand>
</feature>
<dbReference type="InterPro" id="IPR006195">
    <property type="entry name" value="aa-tRNA-synth_II"/>
</dbReference>
<dbReference type="Gene3D" id="3.30.930.10">
    <property type="entry name" value="Bira Bifunctional Protein, Domain 2"/>
    <property type="match status" value="1"/>
</dbReference>
<dbReference type="PANTHER" id="PTHR43707:SF1">
    <property type="entry name" value="HISTIDINE--TRNA LIGASE, MITOCHONDRIAL-RELATED"/>
    <property type="match status" value="1"/>
</dbReference>
<dbReference type="CDD" id="cd00859">
    <property type="entry name" value="HisRS_anticodon"/>
    <property type="match status" value="1"/>
</dbReference>
<feature type="binding site" evidence="12">
    <location>
        <position position="126"/>
    </location>
    <ligand>
        <name>L-histidine</name>
        <dbReference type="ChEBI" id="CHEBI:57595"/>
    </ligand>
</feature>
<keyword evidence="9 11" id="KW-0030">Aminoacyl-tRNA synthetase</keyword>
<dbReference type="CDD" id="cd00773">
    <property type="entry name" value="HisRS-like_core"/>
    <property type="match status" value="1"/>
</dbReference>
<dbReference type="Pfam" id="PF03129">
    <property type="entry name" value="HGTP_anticodon"/>
    <property type="match status" value="1"/>
</dbReference>
<dbReference type="EMBL" id="MIJF01000046">
    <property type="protein sequence ID" value="OEF98927.1"/>
    <property type="molecule type" value="Genomic_DNA"/>
</dbReference>
<evidence type="ECO:0000259" key="13">
    <source>
        <dbReference type="PROSITE" id="PS50862"/>
    </source>
</evidence>
<dbReference type="RefSeq" id="WP_069657263.1">
    <property type="nucleotide sequence ID" value="NZ_MIJF01000046.1"/>
</dbReference>
<evidence type="ECO:0000256" key="8">
    <source>
        <dbReference type="ARBA" id="ARBA00022917"/>
    </source>
</evidence>
<comment type="subcellular location">
    <subcellularLocation>
        <location evidence="1 11">Cytoplasm</location>
    </subcellularLocation>
</comment>
<evidence type="ECO:0000256" key="2">
    <source>
        <dbReference type="ARBA" id="ARBA00008226"/>
    </source>
</evidence>
<evidence type="ECO:0000256" key="4">
    <source>
        <dbReference type="ARBA" id="ARBA00022490"/>
    </source>
</evidence>
<dbReference type="Proteomes" id="UP000243739">
    <property type="component" value="Unassembled WGS sequence"/>
</dbReference>
<sequence length="422" mass="47980">MKFRIPRGTADVLPKESRIWDFIEQTAKNVFKRYNYKEIRTPIFEHTELFQRGVGETTDIVEKEMYTFKDKGDRSLTLRPEGTASVVRSFVENKLYADPDPVKLYYIGPMFRYERPQSGRMRQFTQIGVEALGSNDPRIDAEVISMALRQFEEMGLDNLRLEINSVGCSSCRPVHREKLVTYLHDVKEQLCKDCQSRLERNPLRILDCKNETCKSLTKEAPTIEQHLCDDCRTHYEDLKGHLDSMGISYIENPRLVRGLDYYTQTAFEIMAEGIGAIGTICGGGRYNGLVGEIGGNDVPGIGYAFSIERIVLALKAKGIDLGLEQGLDVYLIALGQEAKTVATKILDNLRKNKLSADMDYLDRKMKAQMKAADRSDAQYVIIIGEDEIAKQKVILRNMETGDQKEVSFDDLIETISSQIIKR</sequence>
<comment type="subunit">
    <text evidence="3 11">Homodimer.</text>
</comment>
<keyword evidence="7 11" id="KW-0067">ATP-binding</keyword>
<feature type="binding site" evidence="12">
    <location>
        <begin position="261"/>
        <end position="262"/>
    </location>
    <ligand>
        <name>L-histidine</name>
        <dbReference type="ChEBI" id="CHEBI:57595"/>
    </ligand>
</feature>
<evidence type="ECO:0000256" key="9">
    <source>
        <dbReference type="ARBA" id="ARBA00023146"/>
    </source>
</evidence>
<dbReference type="GO" id="GO:0005524">
    <property type="term" value="F:ATP binding"/>
    <property type="evidence" value="ECO:0007669"/>
    <property type="project" value="UniProtKB-UniRule"/>
</dbReference>
<feature type="binding site" evidence="12">
    <location>
        <position position="130"/>
    </location>
    <ligand>
        <name>L-histidine</name>
        <dbReference type="ChEBI" id="CHEBI:57595"/>
    </ligand>
</feature>
<feature type="domain" description="Aminoacyl-transfer RNA synthetases class-II family profile" evidence="13">
    <location>
        <begin position="1"/>
        <end position="314"/>
    </location>
</feature>
<dbReference type="InterPro" id="IPR041715">
    <property type="entry name" value="HisRS-like_core"/>
</dbReference>
<comment type="catalytic activity">
    <reaction evidence="10 11">
        <text>tRNA(His) + L-histidine + ATP = L-histidyl-tRNA(His) + AMP + diphosphate + H(+)</text>
        <dbReference type="Rhea" id="RHEA:17313"/>
        <dbReference type="Rhea" id="RHEA-COMP:9665"/>
        <dbReference type="Rhea" id="RHEA-COMP:9689"/>
        <dbReference type="ChEBI" id="CHEBI:15378"/>
        <dbReference type="ChEBI" id="CHEBI:30616"/>
        <dbReference type="ChEBI" id="CHEBI:33019"/>
        <dbReference type="ChEBI" id="CHEBI:57595"/>
        <dbReference type="ChEBI" id="CHEBI:78442"/>
        <dbReference type="ChEBI" id="CHEBI:78527"/>
        <dbReference type="ChEBI" id="CHEBI:456215"/>
        <dbReference type="EC" id="6.1.1.21"/>
    </reaction>
</comment>
<protein>
    <recommendedName>
        <fullName evidence="11">Histidine--tRNA ligase</fullName>
        <ecNumber evidence="11">6.1.1.21</ecNumber>
    </recommendedName>
    <alternativeName>
        <fullName evidence="11">Histidyl-tRNA synthetase</fullName>
        <shortName evidence="11">HisRS</shortName>
    </alternativeName>
</protein>
<dbReference type="PANTHER" id="PTHR43707">
    <property type="entry name" value="HISTIDYL-TRNA SYNTHETASE"/>
    <property type="match status" value="1"/>
</dbReference>
<reference evidence="14 15" key="1">
    <citation type="submission" date="2016-09" db="EMBL/GenBank/DDBJ databases">
        <title>Draft genome sequence for the type strain of Vulcanibacillus modesticaldus BR, a strictly anaerobic, moderately thermophilic, and nitrate-reducing bacterium from deep sea-hydrothermal vents of the Mid-Atlantic Ridge.</title>
        <authorList>
            <person name="Abin C.A."/>
            <person name="Hollibaugh J.T."/>
        </authorList>
    </citation>
    <scope>NUCLEOTIDE SEQUENCE [LARGE SCALE GENOMIC DNA]</scope>
    <source>
        <strain evidence="14 15">BR</strain>
    </source>
</reference>
<organism evidence="14 15">
    <name type="scientific">Vulcanibacillus modesticaldus</name>
    <dbReference type="NCBI Taxonomy" id="337097"/>
    <lineage>
        <taxon>Bacteria</taxon>
        <taxon>Bacillati</taxon>
        <taxon>Bacillota</taxon>
        <taxon>Bacilli</taxon>
        <taxon>Bacillales</taxon>
        <taxon>Bacillaceae</taxon>
        <taxon>Vulcanibacillus</taxon>
    </lineage>
</organism>
<comment type="similarity">
    <text evidence="2 11">Belongs to the class-II aminoacyl-tRNA synthetase family.</text>
</comment>
<accession>A0A1D2YTB9</accession>
<dbReference type="InterPro" id="IPR033656">
    <property type="entry name" value="HisRS_anticodon"/>
</dbReference>
<keyword evidence="15" id="KW-1185">Reference proteome</keyword>
<dbReference type="GO" id="GO:0016740">
    <property type="term" value="F:transferase activity"/>
    <property type="evidence" value="ECO:0007669"/>
    <property type="project" value="UniProtKB-ARBA"/>
</dbReference>
<dbReference type="HAMAP" id="MF_00127">
    <property type="entry name" value="His_tRNA_synth"/>
    <property type="match status" value="1"/>
</dbReference>
<keyword evidence="6 11" id="KW-0547">Nucleotide-binding</keyword>
<evidence type="ECO:0000256" key="12">
    <source>
        <dbReference type="PIRSR" id="PIRSR001549-1"/>
    </source>
</evidence>
<keyword evidence="4 11" id="KW-0963">Cytoplasm</keyword>
<dbReference type="GO" id="GO:0005737">
    <property type="term" value="C:cytoplasm"/>
    <property type="evidence" value="ECO:0007669"/>
    <property type="project" value="UniProtKB-SubCell"/>
</dbReference>
<evidence type="ECO:0000256" key="11">
    <source>
        <dbReference type="HAMAP-Rule" id="MF_00127"/>
    </source>
</evidence>
<evidence type="ECO:0000256" key="5">
    <source>
        <dbReference type="ARBA" id="ARBA00022598"/>
    </source>
</evidence>
<dbReference type="PIRSF" id="PIRSF001549">
    <property type="entry name" value="His-tRNA_synth"/>
    <property type="match status" value="1"/>
</dbReference>
<dbReference type="Gene3D" id="3.40.50.800">
    <property type="entry name" value="Anticodon-binding domain"/>
    <property type="match status" value="1"/>
</dbReference>
<dbReference type="NCBIfam" id="TIGR00442">
    <property type="entry name" value="hisS"/>
    <property type="match status" value="1"/>
</dbReference>
<evidence type="ECO:0000256" key="3">
    <source>
        <dbReference type="ARBA" id="ARBA00011738"/>
    </source>
</evidence>
<evidence type="ECO:0000256" key="1">
    <source>
        <dbReference type="ARBA" id="ARBA00004496"/>
    </source>
</evidence>
<dbReference type="PROSITE" id="PS50862">
    <property type="entry name" value="AA_TRNA_LIGASE_II"/>
    <property type="match status" value="1"/>
</dbReference>
<dbReference type="SUPFAM" id="SSF52954">
    <property type="entry name" value="Class II aaRS ABD-related"/>
    <property type="match status" value="1"/>
</dbReference>
<evidence type="ECO:0000256" key="10">
    <source>
        <dbReference type="ARBA" id="ARBA00047639"/>
    </source>
</evidence>
<evidence type="ECO:0000256" key="7">
    <source>
        <dbReference type="ARBA" id="ARBA00022840"/>
    </source>
</evidence>
<keyword evidence="5 11" id="KW-0436">Ligase</keyword>
<gene>
    <name evidence="11" type="primary">hisS</name>
    <name evidence="14" type="ORF">BHF71_03110</name>
</gene>
<dbReference type="FunFam" id="3.30.930.10:FF:000005">
    <property type="entry name" value="Histidine--tRNA ligase"/>
    <property type="match status" value="1"/>
</dbReference>
<dbReference type="GO" id="GO:0004821">
    <property type="term" value="F:histidine-tRNA ligase activity"/>
    <property type="evidence" value="ECO:0007669"/>
    <property type="project" value="UniProtKB-UniRule"/>
</dbReference>
<dbReference type="AlphaFoldDB" id="A0A1D2YTB9"/>
<proteinExistence type="inferred from homology"/>
<dbReference type="GO" id="GO:0006427">
    <property type="term" value="P:histidyl-tRNA aminoacylation"/>
    <property type="evidence" value="ECO:0007669"/>
    <property type="project" value="UniProtKB-UniRule"/>
</dbReference>
<keyword evidence="8 11" id="KW-0648">Protein biosynthesis</keyword>
<dbReference type="InterPro" id="IPR036621">
    <property type="entry name" value="Anticodon-bd_dom_sf"/>
</dbReference>
<dbReference type="Pfam" id="PF13393">
    <property type="entry name" value="tRNA-synt_His"/>
    <property type="match status" value="1"/>
</dbReference>
<comment type="caution">
    <text evidence="14">The sequence shown here is derived from an EMBL/GenBank/DDBJ whole genome shotgun (WGS) entry which is preliminary data.</text>
</comment>
<evidence type="ECO:0000313" key="14">
    <source>
        <dbReference type="EMBL" id="OEF98927.1"/>
    </source>
</evidence>
<name>A0A1D2YTB9_9BACI</name>
<dbReference type="InterPro" id="IPR015807">
    <property type="entry name" value="His-tRNA-ligase"/>
</dbReference>
<dbReference type="OrthoDB" id="9800814at2"/>
<dbReference type="EC" id="6.1.1.21" evidence="11"/>
<feature type="binding site" evidence="12">
    <location>
        <begin position="81"/>
        <end position="83"/>
    </location>
    <ligand>
        <name>L-histidine</name>
        <dbReference type="ChEBI" id="CHEBI:57595"/>
    </ligand>
</feature>
<feature type="binding site" evidence="12">
    <location>
        <position position="112"/>
    </location>
    <ligand>
        <name>L-histidine</name>
        <dbReference type="ChEBI" id="CHEBI:57595"/>
    </ligand>
</feature>
<dbReference type="GO" id="GO:0140096">
    <property type="term" value="F:catalytic activity, acting on a protein"/>
    <property type="evidence" value="ECO:0007669"/>
    <property type="project" value="UniProtKB-ARBA"/>
</dbReference>
<dbReference type="InterPro" id="IPR045864">
    <property type="entry name" value="aa-tRNA-synth_II/BPL/LPL"/>
</dbReference>
<dbReference type="STRING" id="337097.BHF71_03110"/>
<dbReference type="SUPFAM" id="SSF55681">
    <property type="entry name" value="Class II aaRS and biotin synthetases"/>
    <property type="match status" value="1"/>
</dbReference>